<dbReference type="InterPro" id="IPR018911">
    <property type="entry name" value="Gmad2_Ig-like_dom"/>
</dbReference>
<keyword evidence="1" id="KW-0472">Membrane</keyword>
<evidence type="ECO:0000259" key="2">
    <source>
        <dbReference type="Pfam" id="PF10648"/>
    </source>
</evidence>
<feature type="transmembrane region" description="Helical" evidence="1">
    <location>
        <begin position="6"/>
        <end position="25"/>
    </location>
</feature>
<evidence type="ECO:0000313" key="4">
    <source>
        <dbReference type="Proteomes" id="UP000177202"/>
    </source>
</evidence>
<evidence type="ECO:0000256" key="1">
    <source>
        <dbReference type="SAM" id="Phobius"/>
    </source>
</evidence>
<protein>
    <recommendedName>
        <fullName evidence="2">Bacterial spore germination immunoglobulin-like domain-containing protein</fullName>
    </recommendedName>
</protein>
<sequence length="92" mass="10110">MKKSFSVITAVIVIVVLTVVGLTMWKNSEKNLTGKEDLIRVEAPKANAVIKNPLVVRGEARGYWYFEASFPVRLYDGDGREIAVGIAQAQGD</sequence>
<keyword evidence="1" id="KW-1133">Transmembrane helix</keyword>
<name>A0A1G2ULD3_9BACT</name>
<dbReference type="STRING" id="1802772.A3H60_01860"/>
<dbReference type="EMBL" id="MHWP01000019">
    <property type="protein sequence ID" value="OHB10233.1"/>
    <property type="molecule type" value="Genomic_DNA"/>
</dbReference>
<dbReference type="Pfam" id="PF10648">
    <property type="entry name" value="Gmad2"/>
    <property type="match status" value="1"/>
</dbReference>
<feature type="domain" description="Bacterial spore germination immunoglobulin-like" evidence="2">
    <location>
        <begin position="39"/>
        <end position="91"/>
    </location>
</feature>
<dbReference type="AlphaFoldDB" id="A0A1G2ULD3"/>
<evidence type="ECO:0000313" key="3">
    <source>
        <dbReference type="EMBL" id="OHB10233.1"/>
    </source>
</evidence>
<reference evidence="3 4" key="1">
    <citation type="journal article" date="2016" name="Nat. Commun.">
        <title>Thousands of microbial genomes shed light on interconnected biogeochemical processes in an aquifer system.</title>
        <authorList>
            <person name="Anantharaman K."/>
            <person name="Brown C.T."/>
            <person name="Hug L.A."/>
            <person name="Sharon I."/>
            <person name="Castelle C.J."/>
            <person name="Probst A.J."/>
            <person name="Thomas B.C."/>
            <person name="Singh A."/>
            <person name="Wilkins M.J."/>
            <person name="Karaoz U."/>
            <person name="Brodie E.L."/>
            <person name="Williams K.H."/>
            <person name="Hubbard S.S."/>
            <person name="Banfield J.F."/>
        </authorList>
    </citation>
    <scope>NUCLEOTIDE SEQUENCE [LARGE SCALE GENOMIC DNA]</scope>
</reference>
<dbReference type="Proteomes" id="UP000177202">
    <property type="component" value="Unassembled WGS sequence"/>
</dbReference>
<gene>
    <name evidence="3" type="ORF">A3H60_01860</name>
</gene>
<keyword evidence="1" id="KW-0812">Transmembrane</keyword>
<organism evidence="3 4">
    <name type="scientific">Candidatus Zambryskibacteria bacterium RIFCSPLOWO2_02_FULL_44_12b</name>
    <dbReference type="NCBI Taxonomy" id="1802772"/>
    <lineage>
        <taxon>Bacteria</taxon>
        <taxon>Candidatus Zambryskiibacteriota</taxon>
    </lineage>
</organism>
<proteinExistence type="predicted"/>
<accession>A0A1G2ULD3</accession>
<comment type="caution">
    <text evidence="3">The sequence shown here is derived from an EMBL/GenBank/DDBJ whole genome shotgun (WGS) entry which is preliminary data.</text>
</comment>